<accession>A0AAD5G0B0</accession>
<evidence type="ECO:0000256" key="1">
    <source>
        <dbReference type="SAM" id="MobiDB-lite"/>
    </source>
</evidence>
<feature type="region of interest" description="Disordered" evidence="1">
    <location>
        <begin position="209"/>
        <end position="239"/>
    </location>
</feature>
<comment type="caution">
    <text evidence="2">The sequence shown here is derived from an EMBL/GenBank/DDBJ whole genome shotgun (WGS) entry which is preliminary data.</text>
</comment>
<feature type="compositionally biased region" description="Acidic residues" evidence="1">
    <location>
        <begin position="223"/>
        <end position="236"/>
    </location>
</feature>
<dbReference type="RefSeq" id="XP_051610456.1">
    <property type="nucleotide sequence ID" value="XM_051755463.1"/>
</dbReference>
<proteinExistence type="predicted"/>
<dbReference type="AlphaFoldDB" id="A0AAD5G0B0"/>
<feature type="region of interest" description="Disordered" evidence="1">
    <location>
        <begin position="1"/>
        <end position="23"/>
    </location>
</feature>
<organism evidence="2 3">
    <name type="scientific">Candida theae</name>
    <dbReference type="NCBI Taxonomy" id="1198502"/>
    <lineage>
        <taxon>Eukaryota</taxon>
        <taxon>Fungi</taxon>
        <taxon>Dikarya</taxon>
        <taxon>Ascomycota</taxon>
        <taxon>Saccharomycotina</taxon>
        <taxon>Pichiomycetes</taxon>
        <taxon>Debaryomycetaceae</taxon>
        <taxon>Candida/Lodderomyces clade</taxon>
        <taxon>Candida</taxon>
    </lineage>
</organism>
<sequence>MAKQREFPSKGGSKSTEFRSTDPLSELPDIKTIANVKHRYDIPVIIFHNHPRSDTVLFSDLSQIKQRTRVKENKTVFVTGLPECKLDTKVFRKDELFTAKMHRNFPQYMSIFDNTVKLESLDFAIARCNMDVYKFNNKCYDGYGNYFRVVYKKNLFDVMNDLEREFINFLDRLKKCVSSEFYRKLDLKFGFTEFVMTHGILDEDIDNISQNPNFLESQPPLDGDTDDDDDDDDDIAADLSDGLDSLEDVRVAVEVARNLSAGVNSVIGGNSERGAVLTQTYAARSTGDGAVTNSMNDGDNARTGTGASIGTPTLIANTMDSSFTAKPPSDSIRKVSVAGGIVVESQIPESDDEYSQDEDIDLNFETAPTGDSQMHQVSLSQDIEADRVQNGGAHNAPMPINRQLQPHNSVKVRHFATIADLSKACTSNMPDDSRTIYVIDAVRCFTMVPNAPLVISPSSKEAMGFASFKLYLSDASGENTLQTEFSHQELCRFLDISLSSETPIDAITLQRVKQQFTKLIKQSGTKRVKLKRKTKALNRGLKVKTWCIESSLAELIQ</sequence>
<feature type="compositionally biased region" description="Polar residues" evidence="1">
    <location>
        <begin position="291"/>
        <end position="309"/>
    </location>
</feature>
<evidence type="ECO:0000313" key="3">
    <source>
        <dbReference type="Proteomes" id="UP001204833"/>
    </source>
</evidence>
<keyword evidence="3" id="KW-1185">Reference proteome</keyword>
<dbReference type="EMBL" id="JAIHNG010000047">
    <property type="protein sequence ID" value="KAI5964449.1"/>
    <property type="molecule type" value="Genomic_DNA"/>
</dbReference>
<dbReference type="GeneID" id="76149000"/>
<dbReference type="Proteomes" id="UP001204833">
    <property type="component" value="Unassembled WGS sequence"/>
</dbReference>
<protein>
    <submittedName>
        <fullName evidence="2">Uncharacterized protein</fullName>
    </submittedName>
</protein>
<name>A0AAD5G0B0_9ASCO</name>
<gene>
    <name evidence="2" type="ORF">KGF57_000941</name>
</gene>
<feature type="region of interest" description="Disordered" evidence="1">
    <location>
        <begin position="288"/>
        <end position="309"/>
    </location>
</feature>
<evidence type="ECO:0000313" key="2">
    <source>
        <dbReference type="EMBL" id="KAI5964449.1"/>
    </source>
</evidence>
<reference evidence="2 3" key="1">
    <citation type="journal article" date="2022" name="DNA Res.">
        <title>Genome analysis of five recently described species of the CUG-Ser clade uncovers Candida theae as a new hybrid lineage with pathogenic potential in the Candida parapsilosis species complex.</title>
        <authorList>
            <person name="Mixao V."/>
            <person name="Del Olmo V."/>
            <person name="Hegedusova E."/>
            <person name="Saus E."/>
            <person name="Pryszcz L."/>
            <person name="Cillingova A."/>
            <person name="Nosek J."/>
            <person name="Gabaldon T."/>
        </authorList>
    </citation>
    <scope>NUCLEOTIDE SEQUENCE [LARGE SCALE GENOMIC DNA]</scope>
    <source>
        <strain evidence="2 3">CBS 12239</strain>
    </source>
</reference>